<name>A0A0F9TM58_9ZZZZ</name>
<reference evidence="2" key="1">
    <citation type="journal article" date="2015" name="Nature">
        <title>Complex archaea that bridge the gap between prokaryotes and eukaryotes.</title>
        <authorList>
            <person name="Spang A."/>
            <person name="Saw J.H."/>
            <person name="Jorgensen S.L."/>
            <person name="Zaremba-Niedzwiedzka K."/>
            <person name="Martijn J."/>
            <person name="Lind A.E."/>
            <person name="van Eijk R."/>
            <person name="Schleper C."/>
            <person name="Guy L."/>
            <person name="Ettema T.J."/>
        </authorList>
    </citation>
    <scope>NUCLEOTIDE SEQUENCE</scope>
</reference>
<feature type="transmembrane region" description="Helical" evidence="1">
    <location>
        <begin position="7"/>
        <end position="26"/>
    </location>
</feature>
<evidence type="ECO:0000313" key="2">
    <source>
        <dbReference type="EMBL" id="KKN76007.1"/>
    </source>
</evidence>
<accession>A0A0F9TM58</accession>
<feature type="transmembrane region" description="Helical" evidence="1">
    <location>
        <begin position="50"/>
        <end position="71"/>
    </location>
</feature>
<proteinExistence type="predicted"/>
<evidence type="ECO:0000256" key="1">
    <source>
        <dbReference type="SAM" id="Phobius"/>
    </source>
</evidence>
<protein>
    <submittedName>
        <fullName evidence="2">Uncharacterized protein</fullName>
    </submittedName>
</protein>
<sequence>MESDLKLTIFLIIICSIGLTSLFIYGTQDDALTGEPNAFTGLVHSRLENYIMLGITSLMIFTLFWGFIYCAGKSQDS</sequence>
<organism evidence="2">
    <name type="scientific">marine sediment metagenome</name>
    <dbReference type="NCBI Taxonomy" id="412755"/>
    <lineage>
        <taxon>unclassified sequences</taxon>
        <taxon>metagenomes</taxon>
        <taxon>ecological metagenomes</taxon>
    </lineage>
</organism>
<comment type="caution">
    <text evidence="2">The sequence shown here is derived from an EMBL/GenBank/DDBJ whole genome shotgun (WGS) entry which is preliminary data.</text>
</comment>
<dbReference type="EMBL" id="LAZR01000300">
    <property type="protein sequence ID" value="KKN76007.1"/>
    <property type="molecule type" value="Genomic_DNA"/>
</dbReference>
<keyword evidence="1" id="KW-1133">Transmembrane helix</keyword>
<dbReference type="AlphaFoldDB" id="A0A0F9TM58"/>
<keyword evidence="1" id="KW-0472">Membrane</keyword>
<keyword evidence="1" id="KW-0812">Transmembrane</keyword>
<gene>
    <name evidence="2" type="ORF">LCGC14_0373970</name>
</gene>